<keyword evidence="1" id="KW-1133">Transmembrane helix</keyword>
<dbReference type="Proteomes" id="UP000191154">
    <property type="component" value="Unassembled WGS sequence"/>
</dbReference>
<proteinExistence type="predicted"/>
<feature type="transmembrane region" description="Helical" evidence="1">
    <location>
        <begin position="6"/>
        <end position="25"/>
    </location>
</feature>
<keyword evidence="1" id="KW-0472">Membrane</keyword>
<dbReference type="AlphaFoldDB" id="A0A1S8NJJ1"/>
<name>A0A1S8NJJ1_CLOSA</name>
<dbReference type="InterPro" id="IPR010540">
    <property type="entry name" value="CmpB_TMEM229"/>
</dbReference>
<feature type="transmembrane region" description="Helical" evidence="1">
    <location>
        <begin position="143"/>
        <end position="162"/>
    </location>
</feature>
<dbReference type="STRING" id="169679.CSACC_42470"/>
<feature type="transmembrane region" description="Helical" evidence="1">
    <location>
        <begin position="37"/>
        <end position="57"/>
    </location>
</feature>
<sequence>MNLLVYLVFNFIIYSFIGWLIEETYAFIVDKRFKKEGFLIGPFKPMYGIAMTLLILYNSQLNIDGILLLVLCFFIPTTVEYVSGYMLKHIFNKVYWDYSNLKYNINGFITLKFSLYWTVLSFIGVKYIQPIFYSIYIRAEEFFQLFVIVSIITFTIDFYLTLKKFAMFNS</sequence>
<reference evidence="2 3" key="1">
    <citation type="submission" date="2016-05" db="EMBL/GenBank/DDBJ databases">
        <title>Microbial solvent formation.</title>
        <authorList>
            <person name="Poehlein A."/>
            <person name="Montoya Solano J.D."/>
            <person name="Flitsch S."/>
            <person name="Krabben P."/>
            <person name="Duerre P."/>
            <person name="Daniel R."/>
        </authorList>
    </citation>
    <scope>NUCLEOTIDE SEQUENCE [LARGE SCALE GENOMIC DNA]</scope>
    <source>
        <strain evidence="2 3">L1-8</strain>
    </source>
</reference>
<dbReference type="RefSeq" id="WP_077864284.1">
    <property type="nucleotide sequence ID" value="NZ_LZYZ01000001.1"/>
</dbReference>
<accession>A0A1S8NJJ1</accession>
<evidence type="ECO:0000313" key="3">
    <source>
        <dbReference type="Proteomes" id="UP000191154"/>
    </source>
</evidence>
<keyword evidence="1" id="KW-0812">Transmembrane</keyword>
<evidence type="ECO:0000313" key="2">
    <source>
        <dbReference type="EMBL" id="OOM16588.1"/>
    </source>
</evidence>
<dbReference type="Pfam" id="PF06541">
    <property type="entry name" value="ABC_trans_CmpB"/>
    <property type="match status" value="1"/>
</dbReference>
<gene>
    <name evidence="2" type="ORF">CLOSAC_08590</name>
</gene>
<organism evidence="2 3">
    <name type="scientific">Clostridium saccharobutylicum</name>
    <dbReference type="NCBI Taxonomy" id="169679"/>
    <lineage>
        <taxon>Bacteria</taxon>
        <taxon>Bacillati</taxon>
        <taxon>Bacillota</taxon>
        <taxon>Clostridia</taxon>
        <taxon>Eubacteriales</taxon>
        <taxon>Clostridiaceae</taxon>
        <taxon>Clostridium</taxon>
    </lineage>
</organism>
<protein>
    <recommendedName>
        <fullName evidence="4">ABC-transporter type IV</fullName>
    </recommendedName>
</protein>
<feature type="transmembrane region" description="Helical" evidence="1">
    <location>
        <begin position="63"/>
        <end position="82"/>
    </location>
</feature>
<dbReference type="EMBL" id="LZYZ01000001">
    <property type="protein sequence ID" value="OOM16588.1"/>
    <property type="molecule type" value="Genomic_DNA"/>
</dbReference>
<comment type="caution">
    <text evidence="2">The sequence shown here is derived from an EMBL/GenBank/DDBJ whole genome shotgun (WGS) entry which is preliminary data.</text>
</comment>
<evidence type="ECO:0000256" key="1">
    <source>
        <dbReference type="SAM" id="Phobius"/>
    </source>
</evidence>
<evidence type="ECO:0008006" key="4">
    <source>
        <dbReference type="Google" id="ProtNLM"/>
    </source>
</evidence>